<dbReference type="Pfam" id="PF00400">
    <property type="entry name" value="WD40"/>
    <property type="match status" value="2"/>
</dbReference>
<evidence type="ECO:0000256" key="2">
    <source>
        <dbReference type="ARBA" id="ARBA00022737"/>
    </source>
</evidence>
<dbReference type="SUPFAM" id="SSF50978">
    <property type="entry name" value="WD40 repeat-like"/>
    <property type="match status" value="1"/>
</dbReference>
<dbReference type="SMART" id="SM00320">
    <property type="entry name" value="WD40"/>
    <property type="match status" value="8"/>
</dbReference>
<keyword evidence="5" id="KW-1185">Reference proteome</keyword>
<evidence type="ECO:0000256" key="3">
    <source>
        <dbReference type="PROSITE-ProRule" id="PRU00221"/>
    </source>
</evidence>
<dbReference type="EMBL" id="LT635762">
    <property type="protein sequence ID" value="SGZ57835.1"/>
    <property type="molecule type" value="Genomic_DNA"/>
</dbReference>
<dbReference type="STRING" id="45354.A0A1L0C2U3"/>
<accession>A0A1L0C2U3</accession>
<evidence type="ECO:0000256" key="1">
    <source>
        <dbReference type="ARBA" id="ARBA00022574"/>
    </source>
</evidence>
<dbReference type="InterPro" id="IPR001680">
    <property type="entry name" value="WD40_rpt"/>
</dbReference>
<dbReference type="OrthoDB" id="10261640at2759"/>
<dbReference type="FunFam" id="2.130.10.10:FF:000630">
    <property type="entry name" value="Ribosome assembly protein SQT1"/>
    <property type="match status" value="1"/>
</dbReference>
<dbReference type="InterPro" id="IPR015943">
    <property type="entry name" value="WD40/YVTN_repeat-like_dom_sf"/>
</dbReference>
<keyword evidence="2" id="KW-0677">Repeat</keyword>
<dbReference type="Proteomes" id="UP000182334">
    <property type="component" value="Chromosome VII"/>
</dbReference>
<name>A0A1L0C2U3_9ASCO</name>
<gene>
    <name evidence="4" type="ORF">SAMEA4029010_CIC11G00000000881</name>
</gene>
<keyword evidence="1 3" id="KW-0853">WD repeat</keyword>
<dbReference type="Gene3D" id="2.130.10.10">
    <property type="entry name" value="YVTN repeat-like/Quinoprotein amine dehydrogenase"/>
    <property type="match status" value="1"/>
</dbReference>
<dbReference type="PANTHER" id="PTHR19857:SF8">
    <property type="entry name" value="ANGIO-ASSOCIATED MIGRATORY CELL PROTEIN"/>
    <property type="match status" value="1"/>
</dbReference>
<dbReference type="PANTHER" id="PTHR19857">
    <property type="entry name" value="MITOCHONDRIAL DIVISION PROTEIN 1-RELATED"/>
    <property type="match status" value="1"/>
</dbReference>
<organism evidence="4 5">
    <name type="scientific">Sungouiella intermedia</name>
    <dbReference type="NCBI Taxonomy" id="45354"/>
    <lineage>
        <taxon>Eukaryota</taxon>
        <taxon>Fungi</taxon>
        <taxon>Dikarya</taxon>
        <taxon>Ascomycota</taxon>
        <taxon>Saccharomycotina</taxon>
        <taxon>Pichiomycetes</taxon>
        <taxon>Metschnikowiaceae</taxon>
        <taxon>Sungouiella</taxon>
    </lineage>
</organism>
<feature type="repeat" description="WD" evidence="3">
    <location>
        <begin position="59"/>
        <end position="90"/>
    </location>
</feature>
<dbReference type="InterPro" id="IPR036322">
    <property type="entry name" value="WD40_repeat_dom_sf"/>
</dbReference>
<dbReference type="AlphaFoldDB" id="A0A1L0C2U3"/>
<dbReference type="InterPro" id="IPR051179">
    <property type="entry name" value="WD_repeat_multifunction"/>
</dbReference>
<evidence type="ECO:0000313" key="5">
    <source>
        <dbReference type="Proteomes" id="UP000182334"/>
    </source>
</evidence>
<dbReference type="PROSITE" id="PS50082">
    <property type="entry name" value="WD_REPEATS_2"/>
    <property type="match status" value="1"/>
</dbReference>
<sequence>MSDLTNYNEAEEEFVDINEIAEEVADDVGPVPEDDDNDMDMDEGETVEIDLANNSWAYFDQHKDSIFTIFKHPSLPMVVTGGGDNTAFMWTTHTQPPRFVGELLGHKESVVCGGFTGDGKFVITGDMNGFIQVHKAAKGGQKWVKFLDLEEVEEVLWITVHPALPYFAFGAPDGSVWVYQIDEANKSLEQVMSGFSHTMECNGGVFVGTDKEDELYLVTISEDGSIVNWNAFTGAVNYKLQPHDDFKGVESPWVSVKAHKNVIAVGARDGQLAIINLDSGKIVHTVKTIENVEDIADLSIEALAWCENPTVNLLAVGLVSGDLLLFDSLQWKLRRSLKVDDTITNLEFVDETPILVGSSMDGKIFKWDARTGEELFVGVGHNMGILDFVVMEQGKKLVTAGDEGVSLVFVHE</sequence>
<proteinExistence type="predicted"/>
<evidence type="ECO:0000313" key="4">
    <source>
        <dbReference type="EMBL" id="SGZ57835.1"/>
    </source>
</evidence>
<reference evidence="4 5" key="1">
    <citation type="submission" date="2016-10" db="EMBL/GenBank/DDBJ databases">
        <authorList>
            <person name="de Groot N.N."/>
        </authorList>
    </citation>
    <scope>NUCLEOTIDE SEQUENCE [LARGE SCALE GENOMIC DNA]</scope>
    <source>
        <strain evidence="4 5">CBS 141442</strain>
    </source>
</reference>
<protein>
    <submittedName>
        <fullName evidence="4">CIC11C00000000881</fullName>
    </submittedName>
</protein>